<dbReference type="EMBL" id="BMOU01000005">
    <property type="protein sequence ID" value="GGN99222.1"/>
    <property type="molecule type" value="Genomic_DNA"/>
</dbReference>
<dbReference type="Proteomes" id="UP000605784">
    <property type="component" value="Unassembled WGS sequence"/>
</dbReference>
<name>A0A830GSA1_9EURY</name>
<evidence type="ECO:0000313" key="3">
    <source>
        <dbReference type="EMBL" id="GGN99222.1"/>
    </source>
</evidence>
<feature type="transmembrane region" description="Helical" evidence="2">
    <location>
        <begin position="561"/>
        <end position="582"/>
    </location>
</feature>
<accession>A0A830GSA1</accession>
<feature type="transmembrane region" description="Helical" evidence="2">
    <location>
        <begin position="469"/>
        <end position="487"/>
    </location>
</feature>
<dbReference type="AlphaFoldDB" id="A0A830GSA1"/>
<feature type="transmembrane region" description="Helical" evidence="2">
    <location>
        <begin position="589"/>
        <end position="613"/>
    </location>
</feature>
<feature type="region of interest" description="Disordered" evidence="1">
    <location>
        <begin position="348"/>
        <end position="373"/>
    </location>
</feature>
<proteinExistence type="predicted"/>
<comment type="caution">
    <text evidence="3">The sequence shown here is derived from an EMBL/GenBank/DDBJ whole genome shotgun (WGS) entry which is preliminary data.</text>
</comment>
<feature type="transmembrane region" description="Helical" evidence="2">
    <location>
        <begin position="176"/>
        <end position="198"/>
    </location>
</feature>
<reference evidence="3" key="2">
    <citation type="submission" date="2020-09" db="EMBL/GenBank/DDBJ databases">
        <authorList>
            <person name="Sun Q."/>
            <person name="Ohkuma M."/>
        </authorList>
    </citation>
    <scope>NUCLEOTIDE SEQUENCE</scope>
    <source>
        <strain evidence="3">JCM 17820</strain>
    </source>
</reference>
<feature type="transmembrane region" description="Helical" evidence="2">
    <location>
        <begin position="424"/>
        <end position="448"/>
    </location>
</feature>
<feature type="transmembrane region" description="Helical" evidence="2">
    <location>
        <begin position="234"/>
        <end position="249"/>
    </location>
</feature>
<evidence type="ECO:0000256" key="1">
    <source>
        <dbReference type="SAM" id="MobiDB-lite"/>
    </source>
</evidence>
<gene>
    <name evidence="3" type="ORF">GCM10009030_30480</name>
</gene>
<keyword evidence="2" id="KW-0812">Transmembrane</keyword>
<sequence length="643" mass="67630">MSVADRLLAGETVDVSELRDALWRAVLGDRVGATLAMGSLVWVCLTWHLGFFSNDQYTFANALLAVADGHLHVTEAVYGPASGATPGTYLVDGRVYGRNYGVVLVSAVWYVVLRALSLVADVRVLLVGLWSLAVASVGVGVGRVVGRPDAGRLGGVVAAAGLFVASLALTTPLSTLWLPLLALQLTTALAAVLLTVVCYRLVTRLYDRRLGVAAAVATIAATPVGFWATIPKRHSVTALLVVCAMYTLYRSREADTRRAATRFRALTYVWAGATAWVHAPEGFVLLVAVGVVDLPTARWNGVRSLLSVGAALALSLLPFLLTNAVVSGNPLQPPRLLSEYTGDVLRSEADAPTSAGGSGGGGGGGSGASGGGGTATGGSLFPAPLSRITSQFVDSYRLLFDPEHLFRVFVRTGYVPSLRPTQDAAVNLSVLASMPLLGVLVGYPVLAIRRGVARSDWPLPSPRQWSPARVLDAFTVLYALLLVGLYLKTLPSHHMFTVRYLHPLYALGVYWLVRMPTVRRVVATERRTLTFAYAATVILGTPASLAAVAVGRLVLSEAVQLFALVALTVAVGLAVWTVAAVLTDVGFRIGACTLGVAAGATTVYLLVAGLSLFPTSGEFLLPLSRAVSETVHYARLLGSSPPP</sequence>
<dbReference type="RefSeq" id="WP_188999834.1">
    <property type="nucleotide sequence ID" value="NZ_BMOU01000005.1"/>
</dbReference>
<keyword evidence="2" id="KW-1133">Transmembrane helix</keyword>
<feature type="transmembrane region" description="Helical" evidence="2">
    <location>
        <begin position="153"/>
        <end position="170"/>
    </location>
</feature>
<evidence type="ECO:0000256" key="2">
    <source>
        <dbReference type="SAM" id="Phobius"/>
    </source>
</evidence>
<feature type="transmembrane region" description="Helical" evidence="2">
    <location>
        <begin position="210"/>
        <end position="228"/>
    </location>
</feature>
<evidence type="ECO:0000313" key="4">
    <source>
        <dbReference type="Proteomes" id="UP000605784"/>
    </source>
</evidence>
<organism evidence="3 4">
    <name type="scientific">Haloarcula pellucida</name>
    <dbReference type="NCBI Taxonomy" id="1427151"/>
    <lineage>
        <taxon>Archaea</taxon>
        <taxon>Methanobacteriati</taxon>
        <taxon>Methanobacteriota</taxon>
        <taxon>Stenosarchaea group</taxon>
        <taxon>Halobacteria</taxon>
        <taxon>Halobacteriales</taxon>
        <taxon>Haloarculaceae</taxon>
        <taxon>Haloarcula</taxon>
    </lineage>
</organism>
<feature type="transmembrane region" description="Helical" evidence="2">
    <location>
        <begin position="125"/>
        <end position="146"/>
    </location>
</feature>
<feature type="transmembrane region" description="Helical" evidence="2">
    <location>
        <begin position="31"/>
        <end position="52"/>
    </location>
</feature>
<feature type="compositionally biased region" description="Gly residues" evidence="1">
    <location>
        <begin position="356"/>
        <end position="373"/>
    </location>
</feature>
<reference evidence="3" key="1">
    <citation type="journal article" date="2014" name="Int. J. Syst. Evol. Microbiol.">
        <title>Complete genome sequence of Corynebacterium casei LMG S-19264T (=DSM 44701T), isolated from a smear-ripened cheese.</title>
        <authorList>
            <consortium name="US DOE Joint Genome Institute (JGI-PGF)"/>
            <person name="Walter F."/>
            <person name="Albersmeier A."/>
            <person name="Kalinowski J."/>
            <person name="Ruckert C."/>
        </authorList>
    </citation>
    <scope>NUCLEOTIDE SEQUENCE</scope>
    <source>
        <strain evidence="3">JCM 17820</strain>
    </source>
</reference>
<keyword evidence="2" id="KW-0472">Membrane</keyword>
<protein>
    <recommendedName>
        <fullName evidence="5">Dolichyl-phosphate-mannose-protein mannosyltransferase</fullName>
    </recommendedName>
</protein>
<feature type="transmembrane region" description="Helical" evidence="2">
    <location>
        <begin position="100"/>
        <end position="119"/>
    </location>
</feature>
<evidence type="ECO:0008006" key="5">
    <source>
        <dbReference type="Google" id="ProtNLM"/>
    </source>
</evidence>
<feature type="transmembrane region" description="Helical" evidence="2">
    <location>
        <begin position="533"/>
        <end position="555"/>
    </location>
</feature>
<feature type="transmembrane region" description="Helical" evidence="2">
    <location>
        <begin position="305"/>
        <end position="326"/>
    </location>
</feature>
<keyword evidence="4" id="KW-1185">Reference proteome</keyword>